<dbReference type="Pfam" id="PF08152">
    <property type="entry name" value="GUCT"/>
    <property type="match status" value="1"/>
</dbReference>
<dbReference type="GO" id="GO:0005524">
    <property type="term" value="F:ATP binding"/>
    <property type="evidence" value="ECO:0007669"/>
    <property type="project" value="InterPro"/>
</dbReference>
<proteinExistence type="predicted"/>
<reference evidence="2" key="1">
    <citation type="submission" date="2021-02" db="EMBL/GenBank/DDBJ databases">
        <authorList>
            <person name="Nowell W R."/>
        </authorList>
    </citation>
    <scope>NUCLEOTIDE SEQUENCE</scope>
</reference>
<dbReference type="EMBL" id="CAJOBA010043381">
    <property type="protein sequence ID" value="CAF4148554.1"/>
    <property type="molecule type" value="Genomic_DNA"/>
</dbReference>
<evidence type="ECO:0000259" key="1">
    <source>
        <dbReference type="Pfam" id="PF08152"/>
    </source>
</evidence>
<feature type="domain" description="GUCT" evidence="1">
    <location>
        <begin position="1"/>
        <end position="82"/>
    </location>
</feature>
<dbReference type="GO" id="GO:0003723">
    <property type="term" value="F:RNA binding"/>
    <property type="evidence" value="ECO:0007669"/>
    <property type="project" value="UniProtKB-KW"/>
</dbReference>
<dbReference type="Proteomes" id="UP000677228">
    <property type="component" value="Unassembled WGS sequence"/>
</dbReference>
<organism evidence="2 4">
    <name type="scientific">Didymodactylos carnosus</name>
    <dbReference type="NCBI Taxonomy" id="1234261"/>
    <lineage>
        <taxon>Eukaryota</taxon>
        <taxon>Metazoa</taxon>
        <taxon>Spiralia</taxon>
        <taxon>Gnathifera</taxon>
        <taxon>Rotifera</taxon>
        <taxon>Eurotatoria</taxon>
        <taxon>Bdelloidea</taxon>
        <taxon>Philodinida</taxon>
        <taxon>Philodinidae</taxon>
        <taxon>Didymodactylos</taxon>
    </lineage>
</organism>
<sequence>DYTTWQMTVSDEFRGPALLYFTLKKILGQDFSGRRICPDVLFTRDKKSAIFELPNKYEAKLIHGWRDTNRMSLKTITKLPEID</sequence>
<name>A0A8S2EXH6_9BILA</name>
<dbReference type="GO" id="GO:0003724">
    <property type="term" value="F:RNA helicase activity"/>
    <property type="evidence" value="ECO:0007669"/>
    <property type="project" value="UniProtKB-EC"/>
</dbReference>
<evidence type="ECO:0000313" key="2">
    <source>
        <dbReference type="EMBL" id="CAF1337319.1"/>
    </source>
</evidence>
<evidence type="ECO:0000313" key="4">
    <source>
        <dbReference type="Proteomes" id="UP000677228"/>
    </source>
</evidence>
<dbReference type="GO" id="GO:0016787">
    <property type="term" value="F:hydrolase activity"/>
    <property type="evidence" value="ECO:0007669"/>
    <property type="project" value="UniProtKB-KW"/>
</dbReference>
<comment type="caution">
    <text evidence="2">The sequence shown here is derived from an EMBL/GenBank/DDBJ whole genome shotgun (WGS) entry which is preliminary data.</text>
</comment>
<dbReference type="EMBL" id="CAJNOK010021763">
    <property type="protein sequence ID" value="CAF1337319.1"/>
    <property type="molecule type" value="Genomic_DNA"/>
</dbReference>
<dbReference type="InterPro" id="IPR012562">
    <property type="entry name" value="GUCT"/>
</dbReference>
<feature type="non-terminal residue" evidence="2">
    <location>
        <position position="83"/>
    </location>
</feature>
<dbReference type="SUPFAM" id="SSF54928">
    <property type="entry name" value="RNA-binding domain, RBD"/>
    <property type="match status" value="1"/>
</dbReference>
<gene>
    <name evidence="2" type="ORF">OVA965_LOCUS30176</name>
    <name evidence="3" type="ORF">TMI583_LOCUS30970</name>
</gene>
<protein>
    <recommendedName>
        <fullName evidence="1">GUCT domain-containing protein</fullName>
    </recommendedName>
</protein>
<dbReference type="Gene3D" id="3.30.70.2280">
    <property type="match status" value="1"/>
</dbReference>
<dbReference type="AlphaFoldDB" id="A0A8S2EXH6"/>
<evidence type="ECO:0000313" key="3">
    <source>
        <dbReference type="EMBL" id="CAF4148554.1"/>
    </source>
</evidence>
<dbReference type="Proteomes" id="UP000682733">
    <property type="component" value="Unassembled WGS sequence"/>
</dbReference>
<accession>A0A8S2EXH6</accession>
<dbReference type="InterPro" id="IPR035979">
    <property type="entry name" value="RBD_domain_sf"/>
</dbReference>